<dbReference type="Pfam" id="PF00990">
    <property type="entry name" value="GGDEF"/>
    <property type="match status" value="1"/>
</dbReference>
<dbReference type="SMART" id="SM00052">
    <property type="entry name" value="EAL"/>
    <property type="match status" value="1"/>
</dbReference>
<dbReference type="NCBIfam" id="TIGR00229">
    <property type="entry name" value="sensory_box"/>
    <property type="match status" value="1"/>
</dbReference>
<dbReference type="InterPro" id="IPR001633">
    <property type="entry name" value="EAL_dom"/>
</dbReference>
<dbReference type="InterPro" id="IPR000014">
    <property type="entry name" value="PAS"/>
</dbReference>
<evidence type="ECO:0000313" key="4">
    <source>
        <dbReference type="EMBL" id="MBP2330449.1"/>
    </source>
</evidence>
<organism evidence="4 5">
    <name type="scientific">Kibdelosporangium banguiense</name>
    <dbReference type="NCBI Taxonomy" id="1365924"/>
    <lineage>
        <taxon>Bacteria</taxon>
        <taxon>Bacillati</taxon>
        <taxon>Actinomycetota</taxon>
        <taxon>Actinomycetes</taxon>
        <taxon>Pseudonocardiales</taxon>
        <taxon>Pseudonocardiaceae</taxon>
        <taxon>Kibdelosporangium</taxon>
    </lineage>
</organism>
<dbReference type="InterPro" id="IPR013767">
    <property type="entry name" value="PAS_fold"/>
</dbReference>
<dbReference type="CDD" id="cd01949">
    <property type="entry name" value="GGDEF"/>
    <property type="match status" value="1"/>
</dbReference>
<proteinExistence type="predicted"/>
<dbReference type="InterPro" id="IPR035965">
    <property type="entry name" value="PAS-like_dom_sf"/>
</dbReference>
<dbReference type="CDD" id="cd00130">
    <property type="entry name" value="PAS"/>
    <property type="match status" value="1"/>
</dbReference>
<dbReference type="SUPFAM" id="SSF55073">
    <property type="entry name" value="Nucleotide cyclase"/>
    <property type="match status" value="1"/>
</dbReference>
<dbReference type="Pfam" id="PF00989">
    <property type="entry name" value="PAS"/>
    <property type="match status" value="1"/>
</dbReference>
<feature type="domain" description="EAL" evidence="2">
    <location>
        <begin position="452"/>
        <end position="710"/>
    </location>
</feature>
<evidence type="ECO:0000259" key="2">
    <source>
        <dbReference type="PROSITE" id="PS50883"/>
    </source>
</evidence>
<dbReference type="NCBIfam" id="TIGR00254">
    <property type="entry name" value="GGDEF"/>
    <property type="match status" value="1"/>
</dbReference>
<evidence type="ECO:0000259" key="3">
    <source>
        <dbReference type="PROSITE" id="PS50887"/>
    </source>
</evidence>
<dbReference type="SUPFAM" id="SSF55785">
    <property type="entry name" value="PYP-like sensor domain (PAS domain)"/>
    <property type="match status" value="1"/>
</dbReference>
<comment type="caution">
    <text evidence="4">The sequence shown here is derived from an EMBL/GenBank/DDBJ whole genome shotgun (WGS) entry which is preliminary data.</text>
</comment>
<dbReference type="PROSITE" id="PS50883">
    <property type="entry name" value="EAL"/>
    <property type="match status" value="1"/>
</dbReference>
<name>A0ABS4U1C9_9PSEU</name>
<dbReference type="Gene3D" id="3.30.70.270">
    <property type="match status" value="1"/>
</dbReference>
<feature type="domain" description="PAS" evidence="1">
    <location>
        <begin position="153"/>
        <end position="223"/>
    </location>
</feature>
<evidence type="ECO:0000259" key="1">
    <source>
        <dbReference type="PROSITE" id="PS50112"/>
    </source>
</evidence>
<dbReference type="EMBL" id="JAGINW010000001">
    <property type="protein sequence ID" value="MBP2330449.1"/>
    <property type="molecule type" value="Genomic_DNA"/>
</dbReference>
<feature type="domain" description="GGDEF" evidence="3">
    <location>
        <begin position="309"/>
        <end position="443"/>
    </location>
</feature>
<dbReference type="PROSITE" id="PS50112">
    <property type="entry name" value="PAS"/>
    <property type="match status" value="1"/>
</dbReference>
<dbReference type="InterPro" id="IPR052155">
    <property type="entry name" value="Biofilm_reg_signaling"/>
</dbReference>
<dbReference type="InterPro" id="IPR043128">
    <property type="entry name" value="Rev_trsase/Diguanyl_cyclase"/>
</dbReference>
<keyword evidence="5" id="KW-1185">Reference proteome</keyword>
<dbReference type="Pfam" id="PF00563">
    <property type="entry name" value="EAL"/>
    <property type="match status" value="1"/>
</dbReference>
<dbReference type="CDD" id="cd01948">
    <property type="entry name" value="EAL"/>
    <property type="match status" value="1"/>
</dbReference>
<dbReference type="PANTHER" id="PTHR44757:SF2">
    <property type="entry name" value="BIOFILM ARCHITECTURE MAINTENANCE PROTEIN MBAA"/>
    <property type="match status" value="1"/>
</dbReference>
<accession>A0ABS4U1C9</accession>
<dbReference type="SUPFAM" id="SSF141868">
    <property type="entry name" value="EAL domain-like"/>
    <property type="match status" value="1"/>
</dbReference>
<dbReference type="PANTHER" id="PTHR44757">
    <property type="entry name" value="DIGUANYLATE CYCLASE DGCP"/>
    <property type="match status" value="1"/>
</dbReference>
<dbReference type="SMART" id="SM00267">
    <property type="entry name" value="GGDEF"/>
    <property type="match status" value="1"/>
</dbReference>
<dbReference type="PROSITE" id="PS50887">
    <property type="entry name" value="GGDEF"/>
    <property type="match status" value="1"/>
</dbReference>
<dbReference type="SMART" id="SM00091">
    <property type="entry name" value="PAS"/>
    <property type="match status" value="1"/>
</dbReference>
<dbReference type="InterPro" id="IPR035919">
    <property type="entry name" value="EAL_sf"/>
</dbReference>
<dbReference type="InterPro" id="IPR000160">
    <property type="entry name" value="GGDEF_dom"/>
</dbReference>
<evidence type="ECO:0000313" key="5">
    <source>
        <dbReference type="Proteomes" id="UP001519332"/>
    </source>
</evidence>
<gene>
    <name evidence="4" type="ORF">JOF56_010834</name>
</gene>
<sequence length="712" mass="78054">MTSPMPHGPAEPASTAAARERLKLARRWAHQLSETACVPLTYAELEQRLAKLVDELCDALGHEPPTAHSEVAAHLVDLRCTDPASLRVTIKVLGSGLLSLAGPQRSDRVIGLLSFLAADYAERMRLSALDQQETLRQAILKAMLNAQLGLQASEARFDQLERTSSSGMAITDPQGRFLRTNRALCTILGDTSIQLVRSTLFDLVHPDDERPLRADYEAVLRGEKARTHEWRRLVRQDTETAWVSMTLSLLGRPAGQGHVMMVVEDSTELHLLQGQLNRQLLHDELTWLPNRQFFSTWLEKTLRTADPATGVTLYHLDLDAFSMISCGLGRRAGDLLLKTVAQRLKDIVAKENAMVARFGGDEFAILVENSATTPDVAGMVQQISDRLAEPVDLDGHIVAGSVTIGVVDRPAHHISPADLLDSADLTLRRAKSRGWRQWELFDVARGAGRRAMLGLAVAMPKAWQNGEIKVLYQPLVRLSDNQVSGVEASLDWHHPLLSHLPHDECMRQADRTGLAVPLGHWLLRSACAQVAAWQRKYDQDILVRVSLTPSQAVDPDLAGTIRMIIRETGLRTNCIRVGIPLEALSAEVSQAVDNVKLLVQSAIHVELDDAGMGSACLLRLAELPVQSVKIARSVAKWAPTRPEEDLWAPRALKNLLSILRDAGIAVTIGGVATTAQADWWRAAGADSACGAFFAHAQLPEDIAPLFIEDALS</sequence>
<dbReference type="Gene3D" id="3.20.20.450">
    <property type="entry name" value="EAL domain"/>
    <property type="match status" value="1"/>
</dbReference>
<dbReference type="Gene3D" id="3.30.450.20">
    <property type="entry name" value="PAS domain"/>
    <property type="match status" value="1"/>
</dbReference>
<dbReference type="Proteomes" id="UP001519332">
    <property type="component" value="Unassembled WGS sequence"/>
</dbReference>
<dbReference type="RefSeq" id="WP_209647058.1">
    <property type="nucleotide sequence ID" value="NZ_JAGINW010000001.1"/>
</dbReference>
<dbReference type="InterPro" id="IPR029787">
    <property type="entry name" value="Nucleotide_cyclase"/>
</dbReference>
<protein>
    <submittedName>
        <fullName evidence="4">Diguanylate cyclase (GGDEF)-like protein/PAS domain S-box-containing protein</fullName>
    </submittedName>
</protein>
<reference evidence="4 5" key="1">
    <citation type="submission" date="2021-03" db="EMBL/GenBank/DDBJ databases">
        <title>Sequencing the genomes of 1000 actinobacteria strains.</title>
        <authorList>
            <person name="Klenk H.-P."/>
        </authorList>
    </citation>
    <scope>NUCLEOTIDE SEQUENCE [LARGE SCALE GENOMIC DNA]</scope>
    <source>
        <strain evidence="4 5">DSM 46670</strain>
    </source>
</reference>